<dbReference type="SUPFAM" id="SSF53756">
    <property type="entry name" value="UDP-Glycosyltransferase/glycogen phosphorylase"/>
    <property type="match status" value="1"/>
</dbReference>
<dbReference type="CDD" id="cd03811">
    <property type="entry name" value="GT4_GT28_WabH-like"/>
    <property type="match status" value="1"/>
</dbReference>
<dbReference type="Gene3D" id="3.40.50.2000">
    <property type="entry name" value="Glycogen Phosphorylase B"/>
    <property type="match status" value="2"/>
</dbReference>
<comment type="caution">
    <text evidence="3">The sequence shown here is derived from an EMBL/GenBank/DDBJ whole genome shotgun (WGS) entry which is preliminary data.</text>
</comment>
<proteinExistence type="predicted"/>
<accession>A0A1Y2K1T5</accession>
<sequence length="380" mass="41540">MSQMMTAPDTTPAKAPRIAFFLPSLSWGGAEHVFAMLANDHVAQGAQVTMVACTVDGPWLELLDPRIAVVNLNVPQIRHAPRPLRRWLKENPQDSVISCMTHANIMLLLAVLYPTRLPVRCYVQEVALLTVGRAHRARSEQVMRWIIRWLYPKADGVLVVSDAIADELAADRGKPLHNVISLPNPLDFAAIENKAAAPVDHPWLGGDDGPILLAVGRLAPEKDFSTLLHAFAQLRATQHRARLIILGEGPLREELTGLCHELGIAEAVDLHGFCDNPYAYMSRCDLFVVSSIAEGFSLVLVEAMRCGCRIVTTDCGPRPREFLDNGRLGQITPPGDIAAMASAMQMALDASHDAKILRDAVADFDIAQVAQRYLAVYGGN</sequence>
<dbReference type="EMBL" id="LVJN01000021">
    <property type="protein sequence ID" value="OSM00291.1"/>
    <property type="molecule type" value="Genomic_DNA"/>
</dbReference>
<feature type="domain" description="Glycosyltransferase subfamily 4-like N-terminal" evidence="2">
    <location>
        <begin position="27"/>
        <end position="187"/>
    </location>
</feature>
<organism evidence="3 4">
    <name type="scientific">Magnetofaba australis IT-1</name>
    <dbReference type="NCBI Taxonomy" id="1434232"/>
    <lineage>
        <taxon>Bacteria</taxon>
        <taxon>Pseudomonadati</taxon>
        <taxon>Pseudomonadota</taxon>
        <taxon>Magnetococcia</taxon>
        <taxon>Magnetococcales</taxon>
        <taxon>Magnetococcaceae</taxon>
        <taxon>Magnetofaba</taxon>
    </lineage>
</organism>
<dbReference type="AlphaFoldDB" id="A0A1Y2K1T5"/>
<dbReference type="InterPro" id="IPR001296">
    <property type="entry name" value="Glyco_trans_1"/>
</dbReference>
<evidence type="ECO:0000313" key="3">
    <source>
        <dbReference type="EMBL" id="OSM00291.1"/>
    </source>
</evidence>
<dbReference type="Pfam" id="PF00534">
    <property type="entry name" value="Glycos_transf_1"/>
    <property type="match status" value="1"/>
</dbReference>
<dbReference type="InterPro" id="IPR028098">
    <property type="entry name" value="Glyco_trans_4-like_N"/>
</dbReference>
<dbReference type="Pfam" id="PF13439">
    <property type="entry name" value="Glyco_transf_4"/>
    <property type="match status" value="1"/>
</dbReference>
<dbReference type="PANTHER" id="PTHR12526">
    <property type="entry name" value="GLYCOSYLTRANSFERASE"/>
    <property type="match status" value="1"/>
</dbReference>
<dbReference type="Proteomes" id="UP000194003">
    <property type="component" value="Unassembled WGS sequence"/>
</dbReference>
<dbReference type="GO" id="GO:0016757">
    <property type="term" value="F:glycosyltransferase activity"/>
    <property type="evidence" value="ECO:0007669"/>
    <property type="project" value="InterPro"/>
</dbReference>
<reference evidence="3 4" key="1">
    <citation type="journal article" date="2016" name="BMC Genomics">
        <title>Combined genomic and structural analyses of a cultured magnetotactic bacterium reveals its niche adaptation to a dynamic environment.</title>
        <authorList>
            <person name="Araujo A.C."/>
            <person name="Morillo V."/>
            <person name="Cypriano J."/>
            <person name="Teixeira L.C."/>
            <person name="Leao P."/>
            <person name="Lyra S."/>
            <person name="Almeida L.G."/>
            <person name="Bazylinski D.A."/>
            <person name="Vasconcellos A.T."/>
            <person name="Abreu F."/>
            <person name="Lins U."/>
        </authorList>
    </citation>
    <scope>NUCLEOTIDE SEQUENCE [LARGE SCALE GENOMIC DNA]</scope>
    <source>
        <strain evidence="3 4">IT-1</strain>
    </source>
</reference>
<gene>
    <name evidence="3" type="ORF">MAIT1_00776</name>
</gene>
<feature type="domain" description="Glycosyl transferase family 1" evidence="1">
    <location>
        <begin position="207"/>
        <end position="352"/>
    </location>
</feature>
<keyword evidence="4" id="KW-1185">Reference proteome</keyword>
<keyword evidence="3" id="KW-0808">Transferase</keyword>
<dbReference type="STRING" id="1434232.MAIT1_00776"/>
<evidence type="ECO:0000259" key="1">
    <source>
        <dbReference type="Pfam" id="PF00534"/>
    </source>
</evidence>
<name>A0A1Y2K1T5_9PROT</name>
<evidence type="ECO:0000259" key="2">
    <source>
        <dbReference type="Pfam" id="PF13439"/>
    </source>
</evidence>
<protein>
    <submittedName>
        <fullName evidence="3">Putative group 1 glycosyl transferase</fullName>
    </submittedName>
</protein>
<evidence type="ECO:0000313" key="4">
    <source>
        <dbReference type="Proteomes" id="UP000194003"/>
    </source>
</evidence>